<protein>
    <submittedName>
        <fullName evidence="2">Uncharacterized protein</fullName>
    </submittedName>
</protein>
<gene>
    <name evidence="2" type="ORF">LIER_37779</name>
</gene>
<evidence type="ECO:0000256" key="1">
    <source>
        <dbReference type="ARBA" id="ARBA00009995"/>
    </source>
</evidence>
<proteinExistence type="inferred from homology"/>
<evidence type="ECO:0000313" key="3">
    <source>
        <dbReference type="Proteomes" id="UP001454036"/>
    </source>
</evidence>
<dbReference type="Proteomes" id="UP001454036">
    <property type="component" value="Unassembled WGS sequence"/>
</dbReference>
<comment type="caution">
    <text evidence="2">The sequence shown here is derived from an EMBL/GenBank/DDBJ whole genome shotgun (WGS) entry which is preliminary data.</text>
</comment>
<keyword evidence="3" id="KW-1185">Reference proteome</keyword>
<sequence length="112" mass="12370">MSNMTKASAVILNSLEALEQDALEALTSINPNVYTIGPFSNLVDQLRDKNLLPFQPNFITVMTANQATEFAWGLANSKKSFLWIIRPDLVSGNSAMLPEDFVRETSERGHVG</sequence>
<dbReference type="EMBL" id="BAABME010018478">
    <property type="protein sequence ID" value="GAA0153973.1"/>
    <property type="molecule type" value="Genomic_DNA"/>
</dbReference>
<name>A0AAV3PSE0_LITER</name>
<dbReference type="GO" id="GO:0080043">
    <property type="term" value="F:quercetin 3-O-glucosyltransferase activity"/>
    <property type="evidence" value="ECO:0007669"/>
    <property type="project" value="TreeGrafter"/>
</dbReference>
<dbReference type="AlphaFoldDB" id="A0AAV3PSE0"/>
<reference evidence="2 3" key="1">
    <citation type="submission" date="2024-01" db="EMBL/GenBank/DDBJ databases">
        <title>The complete chloroplast genome sequence of Lithospermum erythrorhizon: insights into the phylogenetic relationship among Boraginaceae species and the maternal lineages of purple gromwells.</title>
        <authorList>
            <person name="Okada T."/>
            <person name="Watanabe K."/>
        </authorList>
    </citation>
    <scope>NUCLEOTIDE SEQUENCE [LARGE SCALE GENOMIC DNA]</scope>
</reference>
<dbReference type="PANTHER" id="PTHR11926">
    <property type="entry name" value="GLUCOSYL/GLUCURONOSYL TRANSFERASES"/>
    <property type="match status" value="1"/>
</dbReference>
<evidence type="ECO:0000313" key="2">
    <source>
        <dbReference type="EMBL" id="GAA0153973.1"/>
    </source>
</evidence>
<dbReference type="PANTHER" id="PTHR11926:SF1498">
    <property type="entry name" value="GLYCOSYLTRANSFERASE"/>
    <property type="match status" value="1"/>
</dbReference>
<dbReference type="SUPFAM" id="SSF53756">
    <property type="entry name" value="UDP-Glycosyltransferase/glycogen phosphorylase"/>
    <property type="match status" value="1"/>
</dbReference>
<organism evidence="2 3">
    <name type="scientific">Lithospermum erythrorhizon</name>
    <name type="common">Purple gromwell</name>
    <name type="synonym">Lithospermum officinale var. erythrorhizon</name>
    <dbReference type="NCBI Taxonomy" id="34254"/>
    <lineage>
        <taxon>Eukaryota</taxon>
        <taxon>Viridiplantae</taxon>
        <taxon>Streptophyta</taxon>
        <taxon>Embryophyta</taxon>
        <taxon>Tracheophyta</taxon>
        <taxon>Spermatophyta</taxon>
        <taxon>Magnoliopsida</taxon>
        <taxon>eudicotyledons</taxon>
        <taxon>Gunneridae</taxon>
        <taxon>Pentapetalae</taxon>
        <taxon>asterids</taxon>
        <taxon>lamiids</taxon>
        <taxon>Boraginales</taxon>
        <taxon>Boraginaceae</taxon>
        <taxon>Boraginoideae</taxon>
        <taxon>Lithospermeae</taxon>
        <taxon>Lithospermum</taxon>
    </lineage>
</organism>
<dbReference type="GO" id="GO:0080044">
    <property type="term" value="F:quercetin 7-O-glucosyltransferase activity"/>
    <property type="evidence" value="ECO:0007669"/>
    <property type="project" value="TreeGrafter"/>
</dbReference>
<accession>A0AAV3PSE0</accession>
<comment type="similarity">
    <text evidence="1">Belongs to the UDP-glycosyltransferase family.</text>
</comment>
<dbReference type="Gene3D" id="3.40.50.2000">
    <property type="entry name" value="Glycogen Phosphorylase B"/>
    <property type="match status" value="2"/>
</dbReference>